<reference evidence="5" key="1">
    <citation type="journal article" date="2014" name="Int. J. Syst. Evol. Microbiol.">
        <title>Complete genome of a new Firmicutes species belonging to the dominant human colonic microbiota ('Ruminococcus bicirculans') reveals two chromosomes and a selective capacity to utilize plant glucans.</title>
        <authorList>
            <consortium name="NISC Comparative Sequencing Program"/>
            <person name="Wegmann U."/>
            <person name="Louis P."/>
            <person name="Goesmann A."/>
            <person name="Henrissat B."/>
            <person name="Duncan S.H."/>
            <person name="Flint H.J."/>
        </authorList>
    </citation>
    <scope>NUCLEOTIDE SEQUENCE</scope>
    <source>
        <strain evidence="5">CGMCC 1.15931</strain>
    </source>
</reference>
<dbReference type="PANTHER" id="PTHR35303">
    <property type="entry name" value="OS02G0197800 PROTEIN"/>
    <property type="match status" value="1"/>
</dbReference>
<feature type="region of interest" description="Disordered" evidence="3">
    <location>
        <begin position="117"/>
        <end position="139"/>
    </location>
</feature>
<keyword evidence="1" id="KW-0479">Metal-binding</keyword>
<dbReference type="PANTHER" id="PTHR35303:SF5">
    <property type="entry name" value="OS02G0197800 PROTEIN"/>
    <property type="match status" value="1"/>
</dbReference>
<evidence type="ECO:0000313" key="8">
    <source>
        <dbReference type="Proteomes" id="UP000622638"/>
    </source>
</evidence>
<dbReference type="InterPro" id="IPR038492">
    <property type="entry name" value="GBBH-like_N_sf"/>
</dbReference>
<organism evidence="6 7">
    <name type="scientific">Pseudoduganella buxea</name>
    <dbReference type="NCBI Taxonomy" id="1949069"/>
    <lineage>
        <taxon>Bacteria</taxon>
        <taxon>Pseudomonadati</taxon>
        <taxon>Pseudomonadota</taxon>
        <taxon>Betaproteobacteria</taxon>
        <taxon>Burkholderiales</taxon>
        <taxon>Oxalobacteraceae</taxon>
        <taxon>Telluria group</taxon>
        <taxon>Pseudoduganella</taxon>
    </lineage>
</organism>
<dbReference type="OrthoDB" id="9794178at2"/>
<dbReference type="EMBL" id="BMKG01000011">
    <property type="protein sequence ID" value="GGC05167.1"/>
    <property type="molecule type" value="Genomic_DNA"/>
</dbReference>
<name>A0A6I3SSL8_9BURK</name>
<protein>
    <submittedName>
        <fullName evidence="6">DUF971 domain-containing protein</fullName>
    </submittedName>
</protein>
<dbReference type="Pfam" id="PF06155">
    <property type="entry name" value="GBBH-like_N"/>
    <property type="match status" value="1"/>
</dbReference>
<evidence type="ECO:0000256" key="3">
    <source>
        <dbReference type="SAM" id="MobiDB-lite"/>
    </source>
</evidence>
<evidence type="ECO:0000256" key="2">
    <source>
        <dbReference type="ARBA" id="ARBA00023004"/>
    </source>
</evidence>
<evidence type="ECO:0000313" key="6">
    <source>
        <dbReference type="EMBL" id="MTV51686.1"/>
    </source>
</evidence>
<feature type="domain" description="Gamma-butyrobetaine hydroxylase-like N-terminal" evidence="4">
    <location>
        <begin position="9"/>
        <end position="91"/>
    </location>
</feature>
<dbReference type="AlphaFoldDB" id="A0A6I3SSL8"/>
<dbReference type="Gene3D" id="3.30.2020.30">
    <property type="match status" value="1"/>
</dbReference>
<sequence length="139" mass="15295">MPNPTSFTVHNKSRTIEIGFDDGVTFHIPLELLRVYSPSAEVKGHGPGQEVLQVGKRDVELRDLQPVGNYAVKPTFSDGHDSGLYTWDYLYDLGARQEQHWVNYLARLQEAGFEGDSGRAPGTVLPGAAPKSHGCGHQH</sequence>
<evidence type="ECO:0000313" key="7">
    <source>
        <dbReference type="Proteomes" id="UP000430634"/>
    </source>
</evidence>
<dbReference type="Proteomes" id="UP000622638">
    <property type="component" value="Unassembled WGS sequence"/>
</dbReference>
<evidence type="ECO:0000259" key="4">
    <source>
        <dbReference type="Pfam" id="PF06155"/>
    </source>
</evidence>
<reference evidence="8" key="2">
    <citation type="journal article" date="2019" name="Int. J. Syst. Evol. Microbiol.">
        <title>The Global Catalogue of Microorganisms (GCM) 10K type strain sequencing project: providing services to taxonomists for standard genome sequencing and annotation.</title>
        <authorList>
            <consortium name="The Broad Institute Genomics Platform"/>
            <consortium name="The Broad Institute Genome Sequencing Center for Infectious Disease"/>
            <person name="Wu L."/>
            <person name="Ma J."/>
        </authorList>
    </citation>
    <scope>NUCLEOTIDE SEQUENCE [LARGE SCALE GENOMIC DNA]</scope>
    <source>
        <strain evidence="8">CGMCC 1.15931</strain>
    </source>
</reference>
<gene>
    <name evidence="5" type="ORF">GCM10011572_28800</name>
    <name evidence="6" type="ORF">GM672_02950</name>
</gene>
<dbReference type="GO" id="GO:0046872">
    <property type="term" value="F:metal ion binding"/>
    <property type="evidence" value="ECO:0007669"/>
    <property type="project" value="UniProtKB-KW"/>
</dbReference>
<proteinExistence type="predicted"/>
<dbReference type="EMBL" id="WNKZ01000004">
    <property type="protein sequence ID" value="MTV51686.1"/>
    <property type="molecule type" value="Genomic_DNA"/>
</dbReference>
<dbReference type="RefSeq" id="WP_155469024.1">
    <property type="nucleotide sequence ID" value="NZ_BMKG01000011.1"/>
</dbReference>
<reference evidence="5" key="4">
    <citation type="submission" date="2024-05" db="EMBL/GenBank/DDBJ databases">
        <authorList>
            <person name="Sun Q."/>
            <person name="Zhou Y."/>
        </authorList>
    </citation>
    <scope>NUCLEOTIDE SEQUENCE</scope>
    <source>
        <strain evidence="5">CGMCC 1.15931</strain>
    </source>
</reference>
<accession>A0A6I3SSL8</accession>
<keyword evidence="8" id="KW-1185">Reference proteome</keyword>
<evidence type="ECO:0000313" key="5">
    <source>
        <dbReference type="EMBL" id="GGC05167.1"/>
    </source>
</evidence>
<comment type="caution">
    <text evidence="6">The sequence shown here is derived from an EMBL/GenBank/DDBJ whole genome shotgun (WGS) entry which is preliminary data.</text>
</comment>
<dbReference type="InterPro" id="IPR010376">
    <property type="entry name" value="GBBH-like_N"/>
</dbReference>
<keyword evidence="2" id="KW-0408">Iron</keyword>
<reference evidence="6 7" key="3">
    <citation type="submission" date="2019-11" db="EMBL/GenBank/DDBJ databases">
        <title>Type strains purchased from KCTC, JCM and DSMZ.</title>
        <authorList>
            <person name="Lu H."/>
        </authorList>
    </citation>
    <scope>NUCLEOTIDE SEQUENCE [LARGE SCALE GENOMIC DNA]</scope>
    <source>
        <strain evidence="6 7">KCTC 52429</strain>
    </source>
</reference>
<dbReference type="Proteomes" id="UP000430634">
    <property type="component" value="Unassembled WGS sequence"/>
</dbReference>
<evidence type="ECO:0000256" key="1">
    <source>
        <dbReference type="ARBA" id="ARBA00022723"/>
    </source>
</evidence>